<dbReference type="Gene3D" id="3.55.50.30">
    <property type="match status" value="1"/>
</dbReference>
<dbReference type="GO" id="GO:0016989">
    <property type="term" value="F:sigma factor antagonist activity"/>
    <property type="evidence" value="ECO:0007669"/>
    <property type="project" value="TreeGrafter"/>
</dbReference>
<feature type="transmembrane region" description="Helical" evidence="1">
    <location>
        <begin position="93"/>
        <end position="111"/>
    </location>
</feature>
<dbReference type="PANTHER" id="PTHR30273">
    <property type="entry name" value="PERIPLASMIC SIGNAL SENSOR AND SIGMA FACTOR ACTIVATOR FECR-RELATED"/>
    <property type="match status" value="1"/>
</dbReference>
<reference evidence="4 5" key="1">
    <citation type="submission" date="2016-10" db="EMBL/GenBank/DDBJ databases">
        <authorList>
            <person name="de Groot N.N."/>
        </authorList>
    </citation>
    <scope>NUCLEOTIDE SEQUENCE [LARGE SCALE GENOMIC DNA]</scope>
    <source>
        <strain evidence="4 5">DSM 21039</strain>
    </source>
</reference>
<dbReference type="InterPro" id="IPR012373">
    <property type="entry name" value="Ferrdict_sens_TM"/>
</dbReference>
<dbReference type="EMBL" id="FOBB01000003">
    <property type="protein sequence ID" value="SEM03790.1"/>
    <property type="molecule type" value="Genomic_DNA"/>
</dbReference>
<keyword evidence="5" id="KW-1185">Reference proteome</keyword>
<dbReference type="AlphaFoldDB" id="A0A1H7V3R0"/>
<feature type="domain" description="Protein FecR C-terminal" evidence="3">
    <location>
        <begin position="256"/>
        <end position="324"/>
    </location>
</feature>
<dbReference type="PANTHER" id="PTHR30273:SF2">
    <property type="entry name" value="PROTEIN FECR"/>
    <property type="match status" value="1"/>
</dbReference>
<gene>
    <name evidence="4" type="ORF">SAMN04488505_103203</name>
</gene>
<protein>
    <submittedName>
        <fullName evidence="4">FecR family protein</fullName>
    </submittedName>
</protein>
<evidence type="ECO:0000313" key="5">
    <source>
        <dbReference type="Proteomes" id="UP000198984"/>
    </source>
</evidence>
<dbReference type="Proteomes" id="UP000198984">
    <property type="component" value="Unassembled WGS sequence"/>
</dbReference>
<evidence type="ECO:0000259" key="2">
    <source>
        <dbReference type="Pfam" id="PF04773"/>
    </source>
</evidence>
<accession>A0A1H7V3R0</accession>
<evidence type="ECO:0000259" key="3">
    <source>
        <dbReference type="Pfam" id="PF16344"/>
    </source>
</evidence>
<feature type="domain" description="FecR protein" evidence="2">
    <location>
        <begin position="121"/>
        <end position="215"/>
    </location>
</feature>
<dbReference type="Pfam" id="PF16344">
    <property type="entry name" value="FecR_C"/>
    <property type="match status" value="1"/>
</dbReference>
<dbReference type="STRING" id="573321.SAMN04488505_103203"/>
<evidence type="ECO:0000313" key="4">
    <source>
        <dbReference type="EMBL" id="SEM03790.1"/>
    </source>
</evidence>
<keyword evidence="1" id="KW-0812">Transmembrane</keyword>
<keyword evidence="1" id="KW-1133">Transmembrane helix</keyword>
<dbReference type="Gene3D" id="2.60.120.1440">
    <property type="match status" value="1"/>
</dbReference>
<keyword evidence="1" id="KW-0472">Membrane</keyword>
<name>A0A1H7V3R0_9BACT</name>
<evidence type="ECO:0000256" key="1">
    <source>
        <dbReference type="SAM" id="Phobius"/>
    </source>
</evidence>
<dbReference type="InterPro" id="IPR006860">
    <property type="entry name" value="FecR"/>
</dbReference>
<dbReference type="Pfam" id="PF04773">
    <property type="entry name" value="FecR"/>
    <property type="match status" value="1"/>
</dbReference>
<sequence>MVWYQTAGFDISNLKRTLLEAGKIKQLLQRYLLGRVITPEITAVDEWYAAFDQEALPELSAPEEQQLRMEIWQKVQPQIVVTKTFYQQTWVKVAAMLVVLLGAALACYLLQHPSHPIEYTEIRTGNREKRTLHLADGTELTLNAGSTLLIAKDLSQERRLQLVDGEVFFNVGTDPSRPFIVESGPLVTTVLGTSFNIAAYKAIHQLSIAVVSGKVSVAGKGNNILEKGQALVYDRTKGSSTLQALDTTQLQWQQGRLVLNDVTFDEMTVLIEKNFGIHISTATPQVKQNRYTTELNTDMEPAQAIEVLAAIHGLKIKHVNNQIILY</sequence>
<proteinExistence type="predicted"/>
<dbReference type="PIRSF" id="PIRSF018266">
    <property type="entry name" value="FecR"/>
    <property type="match status" value="1"/>
</dbReference>
<dbReference type="InterPro" id="IPR032508">
    <property type="entry name" value="FecR_C"/>
</dbReference>
<organism evidence="4 5">
    <name type="scientific">Chitinophaga rupis</name>
    <dbReference type="NCBI Taxonomy" id="573321"/>
    <lineage>
        <taxon>Bacteria</taxon>
        <taxon>Pseudomonadati</taxon>
        <taxon>Bacteroidota</taxon>
        <taxon>Chitinophagia</taxon>
        <taxon>Chitinophagales</taxon>
        <taxon>Chitinophagaceae</taxon>
        <taxon>Chitinophaga</taxon>
    </lineage>
</organism>